<dbReference type="Gene3D" id="1.10.260.40">
    <property type="entry name" value="lambda repressor-like DNA-binding domains"/>
    <property type="match status" value="1"/>
</dbReference>
<keyword evidence="3" id="KW-1185">Reference proteome</keyword>
<proteinExistence type="predicted"/>
<feature type="domain" description="HTH cro/C1-type" evidence="1">
    <location>
        <begin position="8"/>
        <end position="63"/>
    </location>
</feature>
<evidence type="ECO:0000313" key="3">
    <source>
        <dbReference type="Proteomes" id="UP001163115"/>
    </source>
</evidence>
<accession>A0ABY7AD56</accession>
<dbReference type="InterPro" id="IPR001387">
    <property type="entry name" value="Cro/C1-type_HTH"/>
</dbReference>
<dbReference type="Pfam" id="PF01381">
    <property type="entry name" value="HTH_3"/>
    <property type="match status" value="1"/>
</dbReference>
<gene>
    <name evidence="2" type="ORF">OW255_19900</name>
</gene>
<sequence length="158" mass="18039">MSITGQRIKARRKQLGMNADEVAAKLGVSRSTIFRYENGHIEKVPANVLEHLAEILKTTPTYLMGWDDDSSDSSSHKLADLSFKNMSPDDRNISMVKESSEDTYKTDERLRSISLNLEPSDKDTIIKMAEIYTMLTDEGRKKAYDYIVDLSEHTKYLK</sequence>
<dbReference type="SUPFAM" id="SSF47413">
    <property type="entry name" value="lambda repressor-like DNA-binding domains"/>
    <property type="match status" value="1"/>
</dbReference>
<dbReference type="PROSITE" id="PS50943">
    <property type="entry name" value="HTH_CROC1"/>
    <property type="match status" value="1"/>
</dbReference>
<dbReference type="EMBL" id="CP113524">
    <property type="protein sequence ID" value="WAJ23789.1"/>
    <property type="molecule type" value="Genomic_DNA"/>
</dbReference>
<protein>
    <submittedName>
        <fullName evidence="2">Helix-turn-helix transcriptional regulator</fullName>
    </submittedName>
</protein>
<dbReference type="SMART" id="SM00530">
    <property type="entry name" value="HTH_XRE"/>
    <property type="match status" value="1"/>
</dbReference>
<dbReference type="CDD" id="cd00093">
    <property type="entry name" value="HTH_XRE"/>
    <property type="match status" value="1"/>
</dbReference>
<reference evidence="2" key="1">
    <citation type="submission" date="2022-11" db="EMBL/GenBank/DDBJ databases">
        <title>Lacrimispora xylanolytica sy1, complete genome.</title>
        <authorList>
            <person name="Choi S."/>
        </authorList>
    </citation>
    <scope>NUCLEOTIDE SEQUENCE</scope>
    <source>
        <strain evidence="2">Sy1</strain>
    </source>
</reference>
<name>A0ABY7AD56_9FIRM</name>
<organism evidence="2 3">
    <name type="scientific">Lacrimispora xylanolytica</name>
    <dbReference type="NCBI Taxonomy" id="29375"/>
    <lineage>
        <taxon>Bacteria</taxon>
        <taxon>Bacillati</taxon>
        <taxon>Bacillota</taxon>
        <taxon>Clostridia</taxon>
        <taxon>Lachnospirales</taxon>
        <taxon>Lachnospiraceae</taxon>
        <taxon>Lacrimispora</taxon>
    </lineage>
</organism>
<evidence type="ECO:0000313" key="2">
    <source>
        <dbReference type="EMBL" id="WAJ23789.1"/>
    </source>
</evidence>
<dbReference type="RefSeq" id="WP_268115126.1">
    <property type="nucleotide sequence ID" value="NZ_CP113524.1"/>
</dbReference>
<dbReference type="Proteomes" id="UP001163115">
    <property type="component" value="Chromosome"/>
</dbReference>
<evidence type="ECO:0000259" key="1">
    <source>
        <dbReference type="PROSITE" id="PS50943"/>
    </source>
</evidence>
<dbReference type="InterPro" id="IPR010982">
    <property type="entry name" value="Lambda_DNA-bd_dom_sf"/>
</dbReference>